<dbReference type="EMBL" id="ML996081">
    <property type="protein sequence ID" value="KAF2157105.1"/>
    <property type="molecule type" value="Genomic_DNA"/>
</dbReference>
<evidence type="ECO:0000256" key="3">
    <source>
        <dbReference type="SAM" id="MobiDB-lite"/>
    </source>
</evidence>
<dbReference type="Proteomes" id="UP000799439">
    <property type="component" value="Unassembled WGS sequence"/>
</dbReference>
<dbReference type="InterPro" id="IPR050216">
    <property type="entry name" value="LRR_domain-containing"/>
</dbReference>
<dbReference type="GO" id="GO:0005737">
    <property type="term" value="C:cytoplasm"/>
    <property type="evidence" value="ECO:0007669"/>
    <property type="project" value="TreeGrafter"/>
</dbReference>
<keyword evidence="2" id="KW-0677">Repeat</keyword>
<evidence type="ECO:0000313" key="5">
    <source>
        <dbReference type="Proteomes" id="UP000799439"/>
    </source>
</evidence>
<name>A0A9P4JCF8_9PEZI</name>
<reference evidence="4" key="1">
    <citation type="journal article" date="2020" name="Stud. Mycol.">
        <title>101 Dothideomycetes genomes: a test case for predicting lifestyles and emergence of pathogens.</title>
        <authorList>
            <person name="Haridas S."/>
            <person name="Albert R."/>
            <person name="Binder M."/>
            <person name="Bloem J."/>
            <person name="Labutti K."/>
            <person name="Salamov A."/>
            <person name="Andreopoulos B."/>
            <person name="Baker S."/>
            <person name="Barry K."/>
            <person name="Bills G."/>
            <person name="Bluhm B."/>
            <person name="Cannon C."/>
            <person name="Castanera R."/>
            <person name="Culley D."/>
            <person name="Daum C."/>
            <person name="Ezra D."/>
            <person name="Gonzalez J."/>
            <person name="Henrissat B."/>
            <person name="Kuo A."/>
            <person name="Liang C."/>
            <person name="Lipzen A."/>
            <person name="Lutzoni F."/>
            <person name="Magnuson J."/>
            <person name="Mondo S."/>
            <person name="Nolan M."/>
            <person name="Ohm R."/>
            <person name="Pangilinan J."/>
            <person name="Park H.-J."/>
            <person name="Ramirez L."/>
            <person name="Alfaro M."/>
            <person name="Sun H."/>
            <person name="Tritt A."/>
            <person name="Yoshinaga Y."/>
            <person name="Zwiers L.-H."/>
            <person name="Turgeon B."/>
            <person name="Goodwin S."/>
            <person name="Spatafora J."/>
            <person name="Crous P."/>
            <person name="Grigoriev I."/>
        </authorList>
    </citation>
    <scope>NUCLEOTIDE SEQUENCE</scope>
    <source>
        <strain evidence="4">CBS 260.36</strain>
    </source>
</reference>
<evidence type="ECO:0000313" key="4">
    <source>
        <dbReference type="EMBL" id="KAF2157105.1"/>
    </source>
</evidence>
<evidence type="ECO:0000256" key="2">
    <source>
        <dbReference type="ARBA" id="ARBA00022737"/>
    </source>
</evidence>
<dbReference type="SUPFAM" id="SSF52075">
    <property type="entry name" value="Outer arm dynein light chain 1"/>
    <property type="match status" value="1"/>
</dbReference>
<organism evidence="4 5">
    <name type="scientific">Myriangium duriaei CBS 260.36</name>
    <dbReference type="NCBI Taxonomy" id="1168546"/>
    <lineage>
        <taxon>Eukaryota</taxon>
        <taxon>Fungi</taxon>
        <taxon>Dikarya</taxon>
        <taxon>Ascomycota</taxon>
        <taxon>Pezizomycotina</taxon>
        <taxon>Dothideomycetes</taxon>
        <taxon>Dothideomycetidae</taxon>
        <taxon>Myriangiales</taxon>
        <taxon>Myriangiaceae</taxon>
        <taxon>Myriangium</taxon>
    </lineage>
</organism>
<dbReference type="PANTHER" id="PTHR48051:SF54">
    <property type="entry name" value="LEUCINE-RICH REPEAT-CONTAINING PROTEIN"/>
    <property type="match status" value="1"/>
</dbReference>
<dbReference type="AlphaFoldDB" id="A0A9P4JCF8"/>
<dbReference type="InterPro" id="IPR032675">
    <property type="entry name" value="LRR_dom_sf"/>
</dbReference>
<dbReference type="PANTHER" id="PTHR48051">
    <property type="match status" value="1"/>
</dbReference>
<accession>A0A9P4JCF8</accession>
<evidence type="ECO:0000256" key="1">
    <source>
        <dbReference type="ARBA" id="ARBA00022614"/>
    </source>
</evidence>
<keyword evidence="5" id="KW-1185">Reference proteome</keyword>
<dbReference type="OrthoDB" id="1517790at2759"/>
<feature type="region of interest" description="Disordered" evidence="3">
    <location>
        <begin position="1"/>
        <end position="27"/>
    </location>
</feature>
<feature type="region of interest" description="Disordered" evidence="3">
    <location>
        <begin position="41"/>
        <end position="81"/>
    </location>
</feature>
<comment type="caution">
    <text evidence="4">The sequence shown here is derived from an EMBL/GenBank/DDBJ whole genome shotgun (WGS) entry which is preliminary data.</text>
</comment>
<keyword evidence="1" id="KW-0433">Leucine-rich repeat</keyword>
<protein>
    <submittedName>
        <fullName evidence="4">Uncharacterized protein</fullName>
    </submittedName>
</protein>
<dbReference type="InterPro" id="IPR001611">
    <property type="entry name" value="Leu-rich_rpt"/>
</dbReference>
<dbReference type="Gene3D" id="3.80.10.10">
    <property type="entry name" value="Ribonuclease Inhibitor"/>
    <property type="match status" value="1"/>
</dbReference>
<gene>
    <name evidence="4" type="ORF">K461DRAFT_264049</name>
</gene>
<sequence length="502" mass="55767">MAAQGEPSSPFALDGDIPSSPPLLPQLPQLFVPRKRQLIEDENLSSDPLFSEDVSEYDESEPRRKRQVRGPWWAHSHGKATGRTGAKFADSGVWLNSESSDDGLLRSMSLERSDRGSCTAMLSLPVQTPDDAPSPGQNPQAMAEEYALRMVMSCVEEGKERVDLSEMCLGKLPSEVIRPLHQLIRSIDDPGSDSYAPLAPDLQLYLYKNELEDLPPALWDLENITVLSLRNNLLKELPEAIARLKKLKELNVAGNEIRWLPWELLDFIAGNKGPPLRLTLRPNPILEAIPTQPTTFPVDSSARITERSQSGVASEILLQERAIVSNLMAEIELGRGSSSQAARSHNTSPVFCAASKIRYFEIDGTIHRDSVENIPSSSLACFEAKPDRPNKAPGSASRAQSLFEAASRAVRQHLPLMEIATSSYRENFEPIGKIMALCGELKHQHLPSCSVCGRQYLFKRAEWIEYWHCNVNGDLKSPHFDFLPFMRRACSWGCAEEAGSGR</sequence>
<dbReference type="Pfam" id="PF13855">
    <property type="entry name" value="LRR_8"/>
    <property type="match status" value="1"/>
</dbReference>
<proteinExistence type="predicted"/>